<evidence type="ECO:0000256" key="11">
    <source>
        <dbReference type="ARBA" id="ARBA00022989"/>
    </source>
</evidence>
<dbReference type="Proteomes" id="UP000077405">
    <property type="component" value="Chromosome"/>
</dbReference>
<dbReference type="GO" id="GO:0005886">
    <property type="term" value="C:plasma membrane"/>
    <property type="evidence" value="ECO:0007669"/>
    <property type="project" value="UniProtKB-SubCell"/>
</dbReference>
<dbReference type="KEGG" id="ahu:A6A40_03450"/>
<feature type="active site" evidence="15">
    <location>
        <position position="419"/>
    </location>
</feature>
<dbReference type="GO" id="GO:0006508">
    <property type="term" value="P:proteolysis"/>
    <property type="evidence" value="ECO:0007669"/>
    <property type="project" value="UniProtKB-KW"/>
</dbReference>
<dbReference type="Gene3D" id="1.20.58.760">
    <property type="entry name" value="Peptidase M41"/>
    <property type="match status" value="1"/>
</dbReference>
<keyword evidence="8 15" id="KW-0378">Hydrolase</keyword>
<comment type="function">
    <text evidence="15">Acts as a processive, ATP-dependent zinc metallopeptidase for both cytoplasmic and membrane proteins. Plays a role in the quality control of integral membrane proteins.</text>
</comment>
<dbReference type="Gene3D" id="1.10.8.60">
    <property type="match status" value="1"/>
</dbReference>
<protein>
    <recommendedName>
        <fullName evidence="15">ATP-dependent zinc metalloprotease FtsH</fullName>
        <ecNumber evidence="15">3.4.24.-</ecNumber>
    </recommendedName>
</protein>
<evidence type="ECO:0000256" key="12">
    <source>
        <dbReference type="ARBA" id="ARBA00023049"/>
    </source>
</evidence>
<evidence type="ECO:0000256" key="13">
    <source>
        <dbReference type="ARBA" id="ARBA00023136"/>
    </source>
</evidence>
<dbReference type="EMBL" id="CP015285">
    <property type="protein sequence ID" value="ANC91032.1"/>
    <property type="molecule type" value="Genomic_DNA"/>
</dbReference>
<comment type="similarity">
    <text evidence="14 15">In the central section; belongs to the AAA ATPase family.</text>
</comment>
<evidence type="ECO:0000256" key="16">
    <source>
        <dbReference type="RuleBase" id="RU003651"/>
    </source>
</evidence>
<dbReference type="PANTHER" id="PTHR23076:SF97">
    <property type="entry name" value="ATP-DEPENDENT ZINC METALLOPROTEASE YME1L1"/>
    <property type="match status" value="1"/>
</dbReference>
<feature type="domain" description="AAA+ ATPase" evidence="18">
    <location>
        <begin position="188"/>
        <end position="327"/>
    </location>
</feature>
<comment type="similarity">
    <text evidence="2 15">In the C-terminal section; belongs to the peptidase M41 family.</text>
</comment>
<feature type="binding site" evidence="15">
    <location>
        <position position="422"/>
    </location>
    <ligand>
        <name>Zn(2+)</name>
        <dbReference type="ChEBI" id="CHEBI:29105"/>
        <note>catalytic</note>
    </ligand>
</feature>
<keyword evidence="20" id="KW-1185">Reference proteome</keyword>
<organism evidence="19 20">
    <name type="scientific">Azospirillum humicireducens</name>
    <dbReference type="NCBI Taxonomy" id="1226968"/>
    <lineage>
        <taxon>Bacteria</taxon>
        <taxon>Pseudomonadati</taxon>
        <taxon>Pseudomonadota</taxon>
        <taxon>Alphaproteobacteria</taxon>
        <taxon>Rhodospirillales</taxon>
        <taxon>Azospirillaceae</taxon>
        <taxon>Azospirillum</taxon>
    </lineage>
</organism>
<dbReference type="PANTHER" id="PTHR23076">
    <property type="entry name" value="METALLOPROTEASE M41 FTSH"/>
    <property type="match status" value="1"/>
</dbReference>
<dbReference type="FunFam" id="3.40.50.300:FF:000001">
    <property type="entry name" value="ATP-dependent zinc metalloprotease FtsH"/>
    <property type="match status" value="1"/>
</dbReference>
<dbReference type="InterPro" id="IPR011546">
    <property type="entry name" value="Pept_M41_FtsH_extracell"/>
</dbReference>
<comment type="subcellular location">
    <subcellularLocation>
        <location evidence="15">Cell membrane</location>
        <topology evidence="15">Multi-pass membrane protein</topology>
        <orientation evidence="15">Cytoplasmic side</orientation>
    </subcellularLocation>
    <subcellularLocation>
        <location evidence="1">Membrane</location>
    </subcellularLocation>
</comment>
<evidence type="ECO:0000256" key="7">
    <source>
        <dbReference type="ARBA" id="ARBA00022741"/>
    </source>
</evidence>
<dbReference type="InterPro" id="IPR003960">
    <property type="entry name" value="ATPase_AAA_CS"/>
</dbReference>
<evidence type="ECO:0000259" key="18">
    <source>
        <dbReference type="SMART" id="SM00382"/>
    </source>
</evidence>
<evidence type="ECO:0000256" key="4">
    <source>
        <dbReference type="ARBA" id="ARBA00022670"/>
    </source>
</evidence>
<dbReference type="AlphaFoldDB" id="A0A160JE28"/>
<keyword evidence="10 15" id="KW-0067">ATP-binding</keyword>
<dbReference type="EC" id="3.4.24.-" evidence="15"/>
<dbReference type="GO" id="GO:0004176">
    <property type="term" value="F:ATP-dependent peptidase activity"/>
    <property type="evidence" value="ECO:0007669"/>
    <property type="project" value="InterPro"/>
</dbReference>
<keyword evidence="3 15" id="KW-1003">Cell membrane</keyword>
<comment type="subunit">
    <text evidence="15">Homohexamer.</text>
</comment>
<dbReference type="GO" id="GO:0005524">
    <property type="term" value="F:ATP binding"/>
    <property type="evidence" value="ECO:0007669"/>
    <property type="project" value="UniProtKB-UniRule"/>
</dbReference>
<dbReference type="SUPFAM" id="SSF140990">
    <property type="entry name" value="FtsH protease domain-like"/>
    <property type="match status" value="1"/>
</dbReference>
<dbReference type="NCBIfam" id="TIGR01241">
    <property type="entry name" value="FtsH_fam"/>
    <property type="match status" value="1"/>
</dbReference>
<dbReference type="OrthoDB" id="9809379at2"/>
<evidence type="ECO:0000313" key="20">
    <source>
        <dbReference type="Proteomes" id="UP000077405"/>
    </source>
</evidence>
<feature type="region of interest" description="Disordered" evidence="17">
    <location>
        <begin position="599"/>
        <end position="645"/>
    </location>
</feature>
<feature type="binding site" evidence="15">
    <location>
        <position position="418"/>
    </location>
    <ligand>
        <name>Zn(2+)</name>
        <dbReference type="ChEBI" id="CHEBI:29105"/>
        <note>catalytic</note>
    </ligand>
</feature>
<dbReference type="PROSITE" id="PS00674">
    <property type="entry name" value="AAA"/>
    <property type="match status" value="1"/>
</dbReference>
<evidence type="ECO:0000256" key="6">
    <source>
        <dbReference type="ARBA" id="ARBA00022723"/>
    </source>
</evidence>
<keyword evidence="5 15" id="KW-0812">Transmembrane</keyword>
<dbReference type="InterPro" id="IPR005936">
    <property type="entry name" value="FtsH"/>
</dbReference>
<evidence type="ECO:0000313" key="19">
    <source>
        <dbReference type="EMBL" id="ANC91032.1"/>
    </source>
</evidence>
<feature type="transmembrane region" description="Helical" evidence="15">
    <location>
        <begin position="104"/>
        <end position="124"/>
    </location>
</feature>
<evidence type="ECO:0000256" key="15">
    <source>
        <dbReference type="HAMAP-Rule" id="MF_01458"/>
    </source>
</evidence>
<dbReference type="Pfam" id="PF17862">
    <property type="entry name" value="AAA_lid_3"/>
    <property type="match status" value="1"/>
</dbReference>
<name>A0A160JE28_9PROT</name>
<dbReference type="InterPro" id="IPR037219">
    <property type="entry name" value="Peptidase_M41-like"/>
</dbReference>
<dbReference type="Pfam" id="PF06480">
    <property type="entry name" value="FtsH_ext"/>
    <property type="match status" value="1"/>
</dbReference>
<dbReference type="RefSeq" id="WP_063634124.1">
    <property type="nucleotide sequence ID" value="NZ_CP015285.1"/>
</dbReference>
<keyword evidence="12 15" id="KW-0482">Metalloprotease</keyword>
<dbReference type="GO" id="GO:0004222">
    <property type="term" value="F:metalloendopeptidase activity"/>
    <property type="evidence" value="ECO:0007669"/>
    <property type="project" value="InterPro"/>
</dbReference>
<evidence type="ECO:0000256" key="9">
    <source>
        <dbReference type="ARBA" id="ARBA00022833"/>
    </source>
</evidence>
<keyword evidence="11 15" id="KW-1133">Transmembrane helix</keyword>
<gene>
    <name evidence="15" type="primary">ftsH</name>
    <name evidence="19" type="ORF">A6A40_03450</name>
</gene>
<evidence type="ECO:0000256" key="2">
    <source>
        <dbReference type="ARBA" id="ARBA00010044"/>
    </source>
</evidence>
<dbReference type="GO" id="GO:0030163">
    <property type="term" value="P:protein catabolic process"/>
    <property type="evidence" value="ECO:0007669"/>
    <property type="project" value="UniProtKB-UniRule"/>
</dbReference>
<evidence type="ECO:0000256" key="5">
    <source>
        <dbReference type="ARBA" id="ARBA00022692"/>
    </source>
</evidence>
<dbReference type="GO" id="GO:0016887">
    <property type="term" value="F:ATP hydrolysis activity"/>
    <property type="evidence" value="ECO:0007669"/>
    <property type="project" value="UniProtKB-UniRule"/>
</dbReference>
<evidence type="ECO:0000256" key="10">
    <source>
        <dbReference type="ARBA" id="ARBA00022840"/>
    </source>
</evidence>
<dbReference type="GO" id="GO:0008270">
    <property type="term" value="F:zinc ion binding"/>
    <property type="evidence" value="ECO:0007669"/>
    <property type="project" value="UniProtKB-UniRule"/>
</dbReference>
<dbReference type="InterPro" id="IPR041569">
    <property type="entry name" value="AAA_lid_3"/>
</dbReference>
<comment type="caution">
    <text evidence="15">Lacks conserved residue(s) required for the propagation of feature annotation.</text>
</comment>
<evidence type="ECO:0000256" key="17">
    <source>
        <dbReference type="SAM" id="MobiDB-lite"/>
    </source>
</evidence>
<dbReference type="HAMAP" id="MF_01458">
    <property type="entry name" value="FtsH"/>
    <property type="match status" value="1"/>
</dbReference>
<dbReference type="Pfam" id="PF01434">
    <property type="entry name" value="Peptidase_M41"/>
    <property type="match status" value="1"/>
</dbReference>
<dbReference type="Pfam" id="PF00004">
    <property type="entry name" value="AAA"/>
    <property type="match status" value="1"/>
</dbReference>
<evidence type="ECO:0000256" key="8">
    <source>
        <dbReference type="ARBA" id="ARBA00022801"/>
    </source>
</evidence>
<comment type="similarity">
    <text evidence="16">Belongs to the AAA ATPase family.</text>
</comment>
<feature type="binding site" evidence="15">
    <location>
        <begin position="196"/>
        <end position="203"/>
    </location>
    <ligand>
        <name>ATP</name>
        <dbReference type="ChEBI" id="CHEBI:30616"/>
    </ligand>
</feature>
<dbReference type="Gene3D" id="3.40.50.300">
    <property type="entry name" value="P-loop containing nucleotide triphosphate hydrolases"/>
    <property type="match status" value="1"/>
</dbReference>
<dbReference type="InterPro" id="IPR003593">
    <property type="entry name" value="AAA+_ATPase"/>
</dbReference>
<dbReference type="InterPro" id="IPR003959">
    <property type="entry name" value="ATPase_AAA_core"/>
</dbReference>
<keyword evidence="7 15" id="KW-0547">Nucleotide-binding</keyword>
<reference evidence="19 20" key="1">
    <citation type="journal article" date="2013" name="Int. J. Syst. Evol. Microbiol.">
        <title>Azospirillum humicireducens sp. nov., a nitrogen-fixing bacterium isolated from a microbial fuel cell.</title>
        <authorList>
            <person name="Zhou S."/>
            <person name="Han L."/>
            <person name="Wang Y."/>
            <person name="Yang G."/>
            <person name="Zhuang L."/>
            <person name="Hu P."/>
        </authorList>
    </citation>
    <scope>NUCLEOTIDE SEQUENCE [LARGE SCALE GENOMIC DNA]</scope>
    <source>
        <strain evidence="19 20">SgZ-5</strain>
    </source>
</reference>
<evidence type="ECO:0000256" key="3">
    <source>
        <dbReference type="ARBA" id="ARBA00022475"/>
    </source>
</evidence>
<feature type="compositionally biased region" description="Basic and acidic residues" evidence="17">
    <location>
        <begin position="599"/>
        <end position="610"/>
    </location>
</feature>
<dbReference type="CDD" id="cd19501">
    <property type="entry name" value="RecA-like_FtsH"/>
    <property type="match status" value="1"/>
</dbReference>
<dbReference type="FunFam" id="1.20.58.760:FF:000001">
    <property type="entry name" value="ATP-dependent zinc metalloprotease FtsH"/>
    <property type="match status" value="1"/>
</dbReference>
<keyword evidence="9 15" id="KW-0862">Zinc</keyword>
<feature type="compositionally biased region" description="Low complexity" evidence="17">
    <location>
        <begin position="619"/>
        <end position="632"/>
    </location>
</feature>
<dbReference type="InterPro" id="IPR000642">
    <property type="entry name" value="Peptidase_M41"/>
</dbReference>
<dbReference type="FunFam" id="1.10.8.60:FF:000001">
    <property type="entry name" value="ATP-dependent zinc metalloprotease FtsH"/>
    <property type="match status" value="1"/>
</dbReference>
<dbReference type="STRING" id="1226968.A6A40_03450"/>
<proteinExistence type="inferred from homology"/>
<dbReference type="Gene3D" id="3.30.720.210">
    <property type="match status" value="1"/>
</dbReference>
<accession>A0A160JE28</accession>
<evidence type="ECO:0000256" key="14">
    <source>
        <dbReference type="ARBA" id="ARBA00061570"/>
    </source>
</evidence>
<comment type="cofactor">
    <cofactor evidence="15">
        <name>Zn(2+)</name>
        <dbReference type="ChEBI" id="CHEBI:29105"/>
    </cofactor>
    <text evidence="15">Binds 1 zinc ion per subunit.</text>
</comment>
<keyword evidence="4 15" id="KW-0645">Protease</keyword>
<keyword evidence="6 15" id="KW-0479">Metal-binding</keyword>
<dbReference type="InterPro" id="IPR027417">
    <property type="entry name" value="P-loop_NTPase"/>
</dbReference>
<feature type="binding site" evidence="15">
    <location>
        <position position="496"/>
    </location>
    <ligand>
        <name>Zn(2+)</name>
        <dbReference type="ChEBI" id="CHEBI:29105"/>
        <note>catalytic</note>
    </ligand>
</feature>
<keyword evidence="13 15" id="KW-0472">Membrane</keyword>
<sequence>MNNFGKNLALWIIIGLLLVALFNLFQSSSTRSPQTTVPFSELLAEVDRGQVADVTIKGNQVSGHFSDGRSFSTYVPPEAGLVERLTNKNVRINAVPDDSNVPSLFSVLLSWFPMLLLIGVWIFFMRQMQSGGGKAMGFGKSRARLLTEKVGRVTFDDVAGIDEAKQELTEIVEFLKDPQKFQRLGGKIPKGCLLVGPPGTGKTLTARAVAGEANVPFFTISGSDFVEMFVGVGASRVRDMFEQGKKNAPCIIFIDEIDAVGRHRGAGLGGGNDEREQTLNQLLVEMDGFEANEGVILIAATNRPDVLDPALLRPGRFDRQVVVPNPDVLGREKILKVHMRKVPLSPDVDAKVIARGTPGFSGADLANLVNEAALLAARIGKRVVGMAEFEAAKDKVMMGAERRSMVMTEDEKKLTAYHEAGHAICAIHCADSDPVHKATIIPRGRALGMVMRLPEGDRISLSQAKLLADLCVAMGGRIAEELIFGKERVTTGASGDIKMATEMSRRMVTEWGMSDKLGPLLYGEPTQEVFLGHSVTQHKNMSDRTAQLVDEEIRRIVDESYERARTILTENIDQLHTLAKGLLEYETLSGDEINRLLRGEPILRDDDRDTVAAPPPRPTAGGRRSSVPPSSGQESGGMGPEPQGT</sequence>
<dbReference type="SUPFAM" id="SSF52540">
    <property type="entry name" value="P-loop containing nucleoside triphosphate hydrolases"/>
    <property type="match status" value="1"/>
</dbReference>
<evidence type="ECO:0000256" key="1">
    <source>
        <dbReference type="ARBA" id="ARBA00004370"/>
    </source>
</evidence>
<dbReference type="SMART" id="SM00382">
    <property type="entry name" value="AAA"/>
    <property type="match status" value="1"/>
</dbReference>